<sequence>MDTDNKKLERKSEDDVELLAESRKKTKIKEDLKEKGQEEKRNANLRVNVANPVVTLPVNHVWGNGALVITQPPPEDGPVNQNVAHTFNIADHGGSQADMDDHQDTFFMPKANSVYDAYGPSPAEVDMIFRILEEKLKVVEGVEEPHQSIPDLVVKLYYGDDTIEEALWKNSSAPG</sequence>
<evidence type="ECO:0000313" key="3">
    <source>
        <dbReference type="Proteomes" id="UP001058974"/>
    </source>
</evidence>
<feature type="region of interest" description="Disordered" evidence="1">
    <location>
        <begin position="1"/>
        <end position="41"/>
    </location>
</feature>
<dbReference type="Gramene" id="Psat03G0565400-T1">
    <property type="protein sequence ID" value="KAI5431547.1"/>
    <property type="gene ID" value="KIW84_035654"/>
</dbReference>
<accession>A0A9D4Y396</accession>
<proteinExistence type="predicted"/>
<dbReference type="Proteomes" id="UP001058974">
    <property type="component" value="Chromosome 3"/>
</dbReference>
<protein>
    <submittedName>
        <fullName evidence="2">Uncharacterized protein</fullName>
    </submittedName>
</protein>
<keyword evidence="3" id="KW-1185">Reference proteome</keyword>
<dbReference type="EMBL" id="JAMSHJ010000003">
    <property type="protein sequence ID" value="KAI5431547.1"/>
    <property type="molecule type" value="Genomic_DNA"/>
</dbReference>
<feature type="compositionally biased region" description="Basic and acidic residues" evidence="1">
    <location>
        <begin position="20"/>
        <end position="41"/>
    </location>
</feature>
<name>A0A9D4Y396_PEA</name>
<organism evidence="2 3">
    <name type="scientific">Pisum sativum</name>
    <name type="common">Garden pea</name>
    <name type="synonym">Lathyrus oleraceus</name>
    <dbReference type="NCBI Taxonomy" id="3888"/>
    <lineage>
        <taxon>Eukaryota</taxon>
        <taxon>Viridiplantae</taxon>
        <taxon>Streptophyta</taxon>
        <taxon>Embryophyta</taxon>
        <taxon>Tracheophyta</taxon>
        <taxon>Spermatophyta</taxon>
        <taxon>Magnoliopsida</taxon>
        <taxon>eudicotyledons</taxon>
        <taxon>Gunneridae</taxon>
        <taxon>Pentapetalae</taxon>
        <taxon>rosids</taxon>
        <taxon>fabids</taxon>
        <taxon>Fabales</taxon>
        <taxon>Fabaceae</taxon>
        <taxon>Papilionoideae</taxon>
        <taxon>50 kb inversion clade</taxon>
        <taxon>NPAAA clade</taxon>
        <taxon>Hologalegina</taxon>
        <taxon>IRL clade</taxon>
        <taxon>Fabeae</taxon>
        <taxon>Lathyrus</taxon>
    </lineage>
</organism>
<feature type="compositionally biased region" description="Basic and acidic residues" evidence="1">
    <location>
        <begin position="1"/>
        <end position="13"/>
    </location>
</feature>
<evidence type="ECO:0000256" key="1">
    <source>
        <dbReference type="SAM" id="MobiDB-lite"/>
    </source>
</evidence>
<evidence type="ECO:0000313" key="2">
    <source>
        <dbReference type="EMBL" id="KAI5431547.1"/>
    </source>
</evidence>
<reference evidence="2 3" key="1">
    <citation type="journal article" date="2022" name="Nat. Genet.">
        <title>Improved pea reference genome and pan-genome highlight genomic features and evolutionary characteristics.</title>
        <authorList>
            <person name="Yang T."/>
            <person name="Liu R."/>
            <person name="Luo Y."/>
            <person name="Hu S."/>
            <person name="Wang D."/>
            <person name="Wang C."/>
            <person name="Pandey M.K."/>
            <person name="Ge S."/>
            <person name="Xu Q."/>
            <person name="Li N."/>
            <person name="Li G."/>
            <person name="Huang Y."/>
            <person name="Saxena R.K."/>
            <person name="Ji Y."/>
            <person name="Li M."/>
            <person name="Yan X."/>
            <person name="He Y."/>
            <person name="Liu Y."/>
            <person name="Wang X."/>
            <person name="Xiang C."/>
            <person name="Varshney R.K."/>
            <person name="Ding H."/>
            <person name="Gao S."/>
            <person name="Zong X."/>
        </authorList>
    </citation>
    <scope>NUCLEOTIDE SEQUENCE [LARGE SCALE GENOMIC DNA]</scope>
    <source>
        <strain evidence="2 3">cv. Zhongwan 6</strain>
    </source>
</reference>
<gene>
    <name evidence="2" type="ORF">KIW84_035654</name>
</gene>
<comment type="caution">
    <text evidence="2">The sequence shown here is derived from an EMBL/GenBank/DDBJ whole genome shotgun (WGS) entry which is preliminary data.</text>
</comment>
<dbReference type="AlphaFoldDB" id="A0A9D4Y396"/>